<dbReference type="InterPro" id="IPR036594">
    <property type="entry name" value="Meth_synthase_dom"/>
</dbReference>
<dbReference type="Gene3D" id="1.10.1660.10">
    <property type="match status" value="1"/>
</dbReference>
<evidence type="ECO:0000259" key="5">
    <source>
        <dbReference type="PROSITE" id="PS51332"/>
    </source>
</evidence>
<feature type="domain" description="B12-binding" evidence="5">
    <location>
        <begin position="227"/>
        <end position="352"/>
    </location>
</feature>
<dbReference type="GO" id="GO:0046872">
    <property type="term" value="F:metal ion binding"/>
    <property type="evidence" value="ECO:0007669"/>
    <property type="project" value="InterPro"/>
</dbReference>
<dbReference type="InterPro" id="IPR047057">
    <property type="entry name" value="MerR_fam"/>
</dbReference>
<dbReference type="InterPro" id="IPR000551">
    <property type="entry name" value="MerR-type_HTH_dom"/>
</dbReference>
<dbReference type="SMART" id="SM00422">
    <property type="entry name" value="HTH_MERR"/>
    <property type="match status" value="1"/>
</dbReference>
<accession>A0A855XU39</accession>
<keyword evidence="1" id="KW-0805">Transcription regulation</keyword>
<dbReference type="RefSeq" id="WP_244192917.1">
    <property type="nucleotide sequence ID" value="NZ_QGTZ01000009.1"/>
</dbReference>
<proteinExistence type="predicted"/>
<dbReference type="InterPro" id="IPR036724">
    <property type="entry name" value="Cobalamin-bd_sf"/>
</dbReference>
<organism evidence="6 7">
    <name type="scientific">Paenibacillus pabuli</name>
    <dbReference type="NCBI Taxonomy" id="1472"/>
    <lineage>
        <taxon>Bacteria</taxon>
        <taxon>Bacillati</taxon>
        <taxon>Bacillota</taxon>
        <taxon>Bacilli</taxon>
        <taxon>Bacillales</taxon>
        <taxon>Paenibacillaceae</taxon>
        <taxon>Paenibacillus</taxon>
    </lineage>
</organism>
<dbReference type="Gene3D" id="3.40.50.280">
    <property type="entry name" value="Cobalamin-binding domain"/>
    <property type="match status" value="1"/>
</dbReference>
<dbReference type="SUPFAM" id="SSF52242">
    <property type="entry name" value="Cobalamin (vitamin B12)-binding domain"/>
    <property type="match status" value="1"/>
</dbReference>
<protein>
    <submittedName>
        <fullName evidence="6">B12 binding protein</fullName>
    </submittedName>
</protein>
<keyword evidence="3" id="KW-0804">Transcription</keyword>
<dbReference type="Pfam" id="PF02310">
    <property type="entry name" value="B12-binding"/>
    <property type="match status" value="1"/>
</dbReference>
<comment type="caution">
    <text evidence="6">The sequence shown here is derived from an EMBL/GenBank/DDBJ whole genome shotgun (WGS) entry which is preliminary data.</text>
</comment>
<dbReference type="CDD" id="cd01104">
    <property type="entry name" value="HTH_MlrA-CarA"/>
    <property type="match status" value="1"/>
</dbReference>
<dbReference type="PROSITE" id="PS50937">
    <property type="entry name" value="HTH_MERR_2"/>
    <property type="match status" value="1"/>
</dbReference>
<evidence type="ECO:0000313" key="7">
    <source>
        <dbReference type="Proteomes" id="UP000247078"/>
    </source>
</evidence>
<dbReference type="CDD" id="cd02065">
    <property type="entry name" value="B12-binding_like"/>
    <property type="match status" value="1"/>
</dbReference>
<dbReference type="AlphaFoldDB" id="A0A855XU39"/>
<keyword evidence="2" id="KW-0238">DNA-binding</keyword>
<dbReference type="Pfam" id="PF02607">
    <property type="entry name" value="B12-binding_2"/>
    <property type="match status" value="1"/>
</dbReference>
<feature type="domain" description="HTH merR-type" evidence="4">
    <location>
        <begin position="47"/>
        <end position="117"/>
    </location>
</feature>
<evidence type="ECO:0000313" key="6">
    <source>
        <dbReference type="EMBL" id="PWW37263.1"/>
    </source>
</evidence>
<dbReference type="PROSITE" id="PS51332">
    <property type="entry name" value="B12_BINDING"/>
    <property type="match status" value="1"/>
</dbReference>
<sequence>MDMTVVYNECIIFVECSDFHIPDKDGIRIRLTCESLAITGKKVGNKVYSIKQVAAMLGIPTVTLRAWENRYSAVTPERTESGYRLYTEENVADLRWLKEQVEQHQTNISEAVRMLKENKTSPHEAALPTSLTPPVPTMEEAYVRIADQIYDSLYNFQGERANGLIDFGFTMYGYDSMFYHVLVPILVRVGDAWEQGRASVAQEHFMTQLISQRFYQFFHLFPIYPHLPKVLALCPEGEHHQVGLLLFSLFMRKNGAEVLYLGANTPEEGLFPIIREQNIRLVCLSVTSSELLERCDQLIGRIVDEFPHMRFVLGGKGYERAENARYPQWIMPEDSADWQAWMEREYFVEQSPGRRY</sequence>
<reference evidence="6 7" key="1">
    <citation type="submission" date="2018-05" db="EMBL/GenBank/DDBJ databases">
        <title>Freshwater and sediment microbial communities from various areas in North America, analyzing microbe dynamics in response to fracking.</title>
        <authorList>
            <person name="Lamendella R."/>
        </authorList>
    </citation>
    <scope>NUCLEOTIDE SEQUENCE [LARGE SCALE GENOMIC DNA]</scope>
    <source>
        <strain evidence="6 7">DB-3</strain>
    </source>
</reference>
<evidence type="ECO:0000256" key="1">
    <source>
        <dbReference type="ARBA" id="ARBA00023015"/>
    </source>
</evidence>
<dbReference type="Pfam" id="PF13411">
    <property type="entry name" value="MerR_1"/>
    <property type="match status" value="1"/>
</dbReference>
<dbReference type="GO" id="GO:0031419">
    <property type="term" value="F:cobalamin binding"/>
    <property type="evidence" value="ECO:0007669"/>
    <property type="project" value="InterPro"/>
</dbReference>
<dbReference type="GO" id="GO:0003677">
    <property type="term" value="F:DNA binding"/>
    <property type="evidence" value="ECO:0007669"/>
    <property type="project" value="UniProtKB-KW"/>
</dbReference>
<dbReference type="Proteomes" id="UP000247078">
    <property type="component" value="Unassembled WGS sequence"/>
</dbReference>
<evidence type="ECO:0000256" key="3">
    <source>
        <dbReference type="ARBA" id="ARBA00023163"/>
    </source>
</evidence>
<dbReference type="PANTHER" id="PTHR30204">
    <property type="entry name" value="REDOX-CYCLING DRUG-SENSING TRANSCRIPTIONAL ACTIVATOR SOXR"/>
    <property type="match status" value="1"/>
</dbReference>
<dbReference type="InterPro" id="IPR006158">
    <property type="entry name" value="Cobalamin-bd"/>
</dbReference>
<dbReference type="EMBL" id="QGTZ01000009">
    <property type="protein sequence ID" value="PWW37263.1"/>
    <property type="molecule type" value="Genomic_DNA"/>
</dbReference>
<evidence type="ECO:0000256" key="2">
    <source>
        <dbReference type="ARBA" id="ARBA00023125"/>
    </source>
</evidence>
<gene>
    <name evidence="6" type="ORF">DET56_109148</name>
</gene>
<dbReference type="PANTHER" id="PTHR30204:SF67">
    <property type="entry name" value="HTH-TYPE TRANSCRIPTIONAL REGULATOR MLRA-RELATED"/>
    <property type="match status" value="1"/>
</dbReference>
<dbReference type="InterPro" id="IPR009061">
    <property type="entry name" value="DNA-bd_dom_put_sf"/>
</dbReference>
<evidence type="ECO:0000259" key="4">
    <source>
        <dbReference type="PROSITE" id="PS50937"/>
    </source>
</evidence>
<dbReference type="SUPFAM" id="SSF46955">
    <property type="entry name" value="Putative DNA-binding domain"/>
    <property type="match status" value="1"/>
</dbReference>
<name>A0A855XU39_9BACL</name>
<dbReference type="Gene3D" id="1.10.1240.10">
    <property type="entry name" value="Methionine synthase domain"/>
    <property type="match status" value="1"/>
</dbReference>
<dbReference type="GO" id="GO:0003700">
    <property type="term" value="F:DNA-binding transcription factor activity"/>
    <property type="evidence" value="ECO:0007669"/>
    <property type="project" value="InterPro"/>
</dbReference>
<dbReference type="InterPro" id="IPR003759">
    <property type="entry name" value="Cbl-bd_cap"/>
</dbReference>